<dbReference type="SUPFAM" id="SSF53067">
    <property type="entry name" value="Actin-like ATPase domain"/>
    <property type="match status" value="2"/>
</dbReference>
<dbReference type="NCBIfam" id="NF009855">
    <property type="entry name" value="PRK13321.1"/>
    <property type="match status" value="1"/>
</dbReference>
<dbReference type="UniPathway" id="UPA00241">
    <property type="reaction ID" value="UER00352"/>
</dbReference>
<evidence type="ECO:0000313" key="18">
    <source>
        <dbReference type="EMBL" id="RHF61135.1"/>
    </source>
</evidence>
<comment type="catalytic activity">
    <reaction evidence="1 16">
        <text>(R)-pantothenate + ATP = (R)-4'-phosphopantothenate + ADP + H(+)</text>
        <dbReference type="Rhea" id="RHEA:16373"/>
        <dbReference type="ChEBI" id="CHEBI:10986"/>
        <dbReference type="ChEBI" id="CHEBI:15378"/>
        <dbReference type="ChEBI" id="CHEBI:29032"/>
        <dbReference type="ChEBI" id="CHEBI:30616"/>
        <dbReference type="ChEBI" id="CHEBI:456216"/>
        <dbReference type="EC" id="2.7.1.33"/>
    </reaction>
</comment>
<dbReference type="EMBL" id="QSQN01000009">
    <property type="protein sequence ID" value="RGK41316.1"/>
    <property type="molecule type" value="Genomic_DNA"/>
</dbReference>
<protein>
    <recommendedName>
        <fullName evidence="15 16">Type III pantothenate kinase</fullName>
        <ecNumber evidence="6 16">2.7.1.33</ecNumber>
    </recommendedName>
    <alternativeName>
        <fullName evidence="16">PanK-III</fullName>
    </alternativeName>
    <alternativeName>
        <fullName evidence="16">Pantothenic acid kinase</fullName>
    </alternativeName>
</protein>
<comment type="cofactor">
    <cofactor evidence="2">
        <name>K(+)</name>
        <dbReference type="ChEBI" id="CHEBI:29103"/>
    </cofactor>
</comment>
<evidence type="ECO:0000256" key="5">
    <source>
        <dbReference type="ARBA" id="ARBA00011738"/>
    </source>
</evidence>
<comment type="pathway">
    <text evidence="4 16">Cofactor biosynthesis; coenzyme A biosynthesis; CoA from (R)-pantothenate: step 1/5.</text>
</comment>
<dbReference type="GO" id="GO:0005524">
    <property type="term" value="F:ATP binding"/>
    <property type="evidence" value="ECO:0007669"/>
    <property type="project" value="UniProtKB-UniRule"/>
</dbReference>
<accession>A0A3E4LVF6</accession>
<feature type="binding site" evidence="16">
    <location>
        <begin position="107"/>
        <end position="110"/>
    </location>
    <ligand>
        <name>substrate</name>
    </ligand>
</feature>
<dbReference type="Pfam" id="PF03309">
    <property type="entry name" value="Pan_kinase"/>
    <property type="match status" value="1"/>
</dbReference>
<dbReference type="HAMAP" id="MF_01274">
    <property type="entry name" value="Pantothen_kinase_3"/>
    <property type="match status" value="1"/>
</dbReference>
<sequence length="264" mass="28404">MILAIDVGNTNIVLGCIDGDECLFVERLSTVRTKTELEYAIDIKNVLDIYHIHRSDIEGGIVSSVVPQITNIVKLAVEKILKKEVLVVGAGIKTGLNIRMDNPAQLGSDLVVNAVAGIAEYPVPLLILDLGTANTVSVIDKNKNYIGGMIYPGIGVSLDSLTARASQLGGIGIEAPEHIIGKNTVECMKSGIIYSSAAAIDGIIDRLQDELEGEATVIATGGLAKKIVPHCKREIILDDDLLLKGLAVIYRKNRKVQKSREEKR</sequence>
<dbReference type="AlphaFoldDB" id="A0A3E4LVF6"/>
<keyword evidence="13 16" id="KW-0173">Coenzyme A biosynthesis</keyword>
<keyword evidence="9 16" id="KW-0547">Nucleotide-binding</keyword>
<dbReference type="PANTHER" id="PTHR34265">
    <property type="entry name" value="TYPE III PANTOTHENATE KINASE"/>
    <property type="match status" value="1"/>
</dbReference>
<evidence type="ECO:0000256" key="16">
    <source>
        <dbReference type="HAMAP-Rule" id="MF_01274"/>
    </source>
</evidence>
<dbReference type="PANTHER" id="PTHR34265:SF1">
    <property type="entry name" value="TYPE III PANTOTHENATE KINASE"/>
    <property type="match status" value="1"/>
</dbReference>
<comment type="caution">
    <text evidence="16">Lacks conserved residue(s) required for the propagation of feature annotation.</text>
</comment>
<evidence type="ECO:0000256" key="6">
    <source>
        <dbReference type="ARBA" id="ARBA00012102"/>
    </source>
</evidence>
<dbReference type="Proteomes" id="UP000284902">
    <property type="component" value="Unassembled WGS sequence"/>
</dbReference>
<feature type="active site" description="Proton acceptor" evidence="16">
    <location>
        <position position="109"/>
    </location>
</feature>
<evidence type="ECO:0000256" key="11">
    <source>
        <dbReference type="ARBA" id="ARBA00022840"/>
    </source>
</evidence>
<comment type="caution">
    <text evidence="17">The sequence shown here is derived from an EMBL/GenBank/DDBJ whole genome shotgun (WGS) entry which is preliminary data.</text>
</comment>
<dbReference type="InterPro" id="IPR043129">
    <property type="entry name" value="ATPase_NBD"/>
</dbReference>
<evidence type="ECO:0000256" key="3">
    <source>
        <dbReference type="ARBA" id="ARBA00004496"/>
    </source>
</evidence>
<keyword evidence="10 16" id="KW-0418">Kinase</keyword>
<evidence type="ECO:0000256" key="4">
    <source>
        <dbReference type="ARBA" id="ARBA00005225"/>
    </source>
</evidence>
<feature type="binding site" evidence="16">
    <location>
        <position position="132"/>
    </location>
    <ligand>
        <name>ATP</name>
        <dbReference type="ChEBI" id="CHEBI:30616"/>
    </ligand>
</feature>
<dbReference type="Proteomes" id="UP000285832">
    <property type="component" value="Unassembled WGS sequence"/>
</dbReference>
<dbReference type="Gene3D" id="3.30.420.40">
    <property type="match status" value="2"/>
</dbReference>
<proteinExistence type="inferred from homology"/>
<feature type="binding site" evidence="16">
    <location>
        <begin position="6"/>
        <end position="13"/>
    </location>
    <ligand>
        <name>ATP</name>
        <dbReference type="ChEBI" id="CHEBI:30616"/>
    </ligand>
</feature>
<evidence type="ECO:0000313" key="20">
    <source>
        <dbReference type="Proteomes" id="UP000260793"/>
    </source>
</evidence>
<evidence type="ECO:0000256" key="9">
    <source>
        <dbReference type="ARBA" id="ARBA00022741"/>
    </source>
</evidence>
<evidence type="ECO:0000256" key="10">
    <source>
        <dbReference type="ARBA" id="ARBA00022777"/>
    </source>
</evidence>
<feature type="binding site" evidence="16">
    <location>
        <position position="184"/>
    </location>
    <ligand>
        <name>substrate</name>
    </ligand>
</feature>
<dbReference type="GO" id="GO:0005737">
    <property type="term" value="C:cytoplasm"/>
    <property type="evidence" value="ECO:0007669"/>
    <property type="project" value="UniProtKB-SubCell"/>
</dbReference>
<keyword evidence="12 16" id="KW-0630">Potassium</keyword>
<evidence type="ECO:0000256" key="15">
    <source>
        <dbReference type="ARBA" id="ARBA00040883"/>
    </source>
</evidence>
<dbReference type="Proteomes" id="UP000260793">
    <property type="component" value="Unassembled WGS sequence"/>
</dbReference>
<dbReference type="NCBIfam" id="TIGR00671">
    <property type="entry name" value="baf"/>
    <property type="match status" value="1"/>
</dbReference>
<evidence type="ECO:0000256" key="2">
    <source>
        <dbReference type="ARBA" id="ARBA00001958"/>
    </source>
</evidence>
<dbReference type="RefSeq" id="WP_023920466.1">
    <property type="nucleotide sequence ID" value="NZ_CAJMJQ010000007.1"/>
</dbReference>
<evidence type="ECO:0000313" key="21">
    <source>
        <dbReference type="Proteomes" id="UP000284902"/>
    </source>
</evidence>
<comment type="subcellular location">
    <subcellularLocation>
        <location evidence="3 16">Cytoplasm</location>
    </subcellularLocation>
</comment>
<keyword evidence="11 16" id="KW-0067">ATP-binding</keyword>
<evidence type="ECO:0000256" key="1">
    <source>
        <dbReference type="ARBA" id="ARBA00001206"/>
    </source>
</evidence>
<dbReference type="EMBL" id="QRMI01000008">
    <property type="protein sequence ID" value="RHJ62640.1"/>
    <property type="molecule type" value="Genomic_DNA"/>
</dbReference>
<evidence type="ECO:0000256" key="7">
    <source>
        <dbReference type="ARBA" id="ARBA00022490"/>
    </source>
</evidence>
<dbReference type="EMBL" id="QRHG01000013">
    <property type="protein sequence ID" value="RHF61135.1"/>
    <property type="molecule type" value="Genomic_DNA"/>
</dbReference>
<feature type="binding site" evidence="16">
    <location>
        <position position="129"/>
    </location>
    <ligand>
        <name>K(+)</name>
        <dbReference type="ChEBI" id="CHEBI:29103"/>
    </ligand>
</feature>
<dbReference type="GO" id="GO:0046872">
    <property type="term" value="F:metal ion binding"/>
    <property type="evidence" value="ECO:0007669"/>
    <property type="project" value="UniProtKB-KW"/>
</dbReference>
<evidence type="ECO:0000313" key="22">
    <source>
        <dbReference type="Proteomes" id="UP000285832"/>
    </source>
</evidence>
<comment type="subunit">
    <text evidence="5 16">Homodimer.</text>
</comment>
<evidence type="ECO:0000256" key="14">
    <source>
        <dbReference type="ARBA" id="ARBA00038036"/>
    </source>
</evidence>
<gene>
    <name evidence="16" type="primary">coaX</name>
    <name evidence="19" type="ORF">DW116_04585</name>
    <name evidence="18" type="ORF">DW672_06560</name>
    <name evidence="17" type="ORF">DXD17_04595</name>
</gene>
<comment type="similarity">
    <text evidence="14 16">Belongs to the type III pantothenate kinase family.</text>
</comment>
<evidence type="ECO:0000256" key="12">
    <source>
        <dbReference type="ARBA" id="ARBA00022958"/>
    </source>
</evidence>
<evidence type="ECO:0000256" key="8">
    <source>
        <dbReference type="ARBA" id="ARBA00022679"/>
    </source>
</evidence>
<evidence type="ECO:0000313" key="17">
    <source>
        <dbReference type="EMBL" id="RGK41316.1"/>
    </source>
</evidence>
<dbReference type="GO" id="GO:0015937">
    <property type="term" value="P:coenzyme A biosynthetic process"/>
    <property type="evidence" value="ECO:0007669"/>
    <property type="project" value="UniProtKB-UniRule"/>
</dbReference>
<keyword evidence="7 16" id="KW-0963">Cytoplasm</keyword>
<dbReference type="InterPro" id="IPR004619">
    <property type="entry name" value="Type_III_PanK"/>
</dbReference>
<comment type="function">
    <text evidence="16">Catalyzes the phosphorylation of pantothenate (Pan), the first step in CoA biosynthesis.</text>
</comment>
<evidence type="ECO:0000313" key="19">
    <source>
        <dbReference type="EMBL" id="RHJ62640.1"/>
    </source>
</evidence>
<name>A0A3E4LVF6_9FIRM</name>
<comment type="cofactor">
    <cofactor evidence="16">
        <name>NH4(+)</name>
        <dbReference type="ChEBI" id="CHEBI:28938"/>
    </cofactor>
    <cofactor evidence="16">
        <name>K(+)</name>
        <dbReference type="ChEBI" id="CHEBI:29103"/>
    </cofactor>
    <text evidence="16">A monovalent cation. Ammonium or potassium.</text>
</comment>
<keyword evidence="8 16" id="KW-0808">Transferase</keyword>
<evidence type="ECO:0000256" key="13">
    <source>
        <dbReference type="ARBA" id="ARBA00022993"/>
    </source>
</evidence>
<organism evidence="17 20">
    <name type="scientific">[Ruminococcus] lactaris</name>
    <dbReference type="NCBI Taxonomy" id="46228"/>
    <lineage>
        <taxon>Bacteria</taxon>
        <taxon>Bacillati</taxon>
        <taxon>Bacillota</taxon>
        <taxon>Clostridia</taxon>
        <taxon>Lachnospirales</taxon>
        <taxon>Lachnospiraceae</taxon>
        <taxon>Mediterraneibacter</taxon>
    </lineage>
</organism>
<dbReference type="GO" id="GO:0004594">
    <property type="term" value="F:pantothenate kinase activity"/>
    <property type="evidence" value="ECO:0007669"/>
    <property type="project" value="UniProtKB-UniRule"/>
</dbReference>
<reference evidence="20 21" key="1">
    <citation type="submission" date="2018-08" db="EMBL/GenBank/DDBJ databases">
        <title>A genome reference for cultivated species of the human gut microbiota.</title>
        <authorList>
            <person name="Zou Y."/>
            <person name="Xue W."/>
            <person name="Luo G."/>
        </authorList>
    </citation>
    <scope>NUCLEOTIDE SEQUENCE [LARGE SCALE GENOMIC DNA]</scope>
    <source>
        <strain evidence="19 22">AM09-9</strain>
        <strain evidence="18 21">AM25-1LB</strain>
        <strain evidence="17 20">TF11-7</strain>
    </source>
</reference>
<dbReference type="CDD" id="cd24015">
    <property type="entry name" value="ASKHA_NBD_PanK-III"/>
    <property type="match status" value="1"/>
</dbReference>
<dbReference type="EC" id="2.7.1.33" evidence="6 16"/>
<keyword evidence="16" id="KW-0479">Metal-binding</keyword>